<dbReference type="Pfam" id="PF13899">
    <property type="entry name" value="Thioredoxin_7"/>
    <property type="match status" value="1"/>
</dbReference>
<dbReference type="InterPro" id="IPR036249">
    <property type="entry name" value="Thioredoxin-like_sf"/>
</dbReference>
<evidence type="ECO:0000313" key="2">
    <source>
        <dbReference type="EMBL" id="QFR42518.1"/>
    </source>
</evidence>
<feature type="signal peptide" evidence="1">
    <location>
        <begin position="1"/>
        <end position="16"/>
    </location>
</feature>
<organism evidence="2 3">
    <name type="scientific">Sulfurimonas xiamenensis</name>
    <dbReference type="NCBI Taxonomy" id="2590021"/>
    <lineage>
        <taxon>Bacteria</taxon>
        <taxon>Pseudomonadati</taxon>
        <taxon>Campylobacterota</taxon>
        <taxon>Epsilonproteobacteria</taxon>
        <taxon>Campylobacterales</taxon>
        <taxon>Sulfurimonadaceae</taxon>
        <taxon>Sulfurimonas</taxon>
    </lineage>
</organism>
<dbReference type="Proteomes" id="UP000326061">
    <property type="component" value="Chromosome"/>
</dbReference>
<dbReference type="KEGG" id="suln:FJR47_00730"/>
<keyword evidence="3" id="KW-1185">Reference proteome</keyword>
<evidence type="ECO:0000256" key="1">
    <source>
        <dbReference type="SAM" id="SignalP"/>
    </source>
</evidence>
<proteinExistence type="predicted"/>
<evidence type="ECO:0000313" key="3">
    <source>
        <dbReference type="Proteomes" id="UP000326061"/>
    </source>
</evidence>
<dbReference type="Gene3D" id="3.40.30.10">
    <property type="entry name" value="Glutaredoxin"/>
    <property type="match status" value="1"/>
</dbReference>
<dbReference type="SUPFAM" id="SSF52833">
    <property type="entry name" value="Thioredoxin-like"/>
    <property type="match status" value="1"/>
</dbReference>
<dbReference type="RefSeq" id="WP_152298589.1">
    <property type="nucleotide sequence ID" value="NZ_CP041166.1"/>
</dbReference>
<gene>
    <name evidence="2" type="ORF">FJR47_00730</name>
</gene>
<keyword evidence="1" id="KW-0732">Signal</keyword>
<feature type="chain" id="PRO_5042474826" evidence="1">
    <location>
        <begin position="17"/>
        <end position="134"/>
    </location>
</feature>
<accession>A0AAJ4DLV1</accession>
<reference evidence="3" key="1">
    <citation type="submission" date="2019-06" db="EMBL/GenBank/DDBJ databases">
        <title>Sulfurimonas gotlandica sp. nov., a chemoautotrophic and psychrotolerant epsilonproteobacterium isolated from a pelagic redoxcline, and an emended description of the genus Sulfurimonas.</title>
        <authorList>
            <person name="Wang S."/>
            <person name="Jiang L."/>
            <person name="Shao Z."/>
        </authorList>
    </citation>
    <scope>NUCLEOTIDE SEQUENCE [LARGE SCALE GENOMIC DNA]</scope>
    <source>
        <strain evidence="3">1-1N</strain>
    </source>
</reference>
<sequence length="134" mass="15715">MKTVLTLLLIFFTASAQEYKEFAKEMGYETKYETALAKAKKEKKDLMVLMVTNYCPWCSKFEKKTLSDKKIDESIKAKYIPLIINKEEGGFPSYLNTPIVPTTYFIDTKEEKSYYERVGFVNKIEFLEVLKQME</sequence>
<dbReference type="EMBL" id="CP041166">
    <property type="protein sequence ID" value="QFR42518.1"/>
    <property type="molecule type" value="Genomic_DNA"/>
</dbReference>
<protein>
    <submittedName>
        <fullName evidence="2">DUF255 domain-containing protein</fullName>
    </submittedName>
</protein>
<dbReference type="AlphaFoldDB" id="A0AAJ4DLV1"/>
<name>A0AAJ4DLV1_9BACT</name>